<dbReference type="Pfam" id="PF09992">
    <property type="entry name" value="NAGPA"/>
    <property type="match status" value="1"/>
</dbReference>
<protein>
    <recommendedName>
        <fullName evidence="1">Phosphodiester glycosidase domain-containing protein</fullName>
    </recommendedName>
</protein>
<name>A0A2M8G4G2_9BACT</name>
<dbReference type="EMBL" id="PFQV01000027">
    <property type="protein sequence ID" value="PJC66538.1"/>
    <property type="molecule type" value="Genomic_DNA"/>
</dbReference>
<feature type="domain" description="Phosphodiester glycosidase" evidence="1">
    <location>
        <begin position="69"/>
        <end position="211"/>
    </location>
</feature>
<dbReference type="InterPro" id="IPR018711">
    <property type="entry name" value="NAGPA"/>
</dbReference>
<organism evidence="2 3">
    <name type="scientific">Candidatus Beckwithbacteria bacterium CG_4_9_14_0_2_um_filter_47_11</name>
    <dbReference type="NCBI Taxonomy" id="1974494"/>
    <lineage>
        <taxon>Bacteria</taxon>
        <taxon>Candidatus Beckwithiibacteriota</taxon>
    </lineage>
</organism>
<dbReference type="AlphaFoldDB" id="A0A2M8G4G2"/>
<evidence type="ECO:0000313" key="2">
    <source>
        <dbReference type="EMBL" id="PJC66538.1"/>
    </source>
</evidence>
<accession>A0A2M8G4G2</accession>
<sequence length="232" mass="25764">MKWLWLWLVGLFSVTPSPLPLPTAVPTALQEFGEFLYGQVVVNDLSSLQLFSNLNGRQSAINLKQKHQCQVLTSAGFYDTENQHLGWFQVNGIEITPRQNNRLFDGFLSISSGRIDLDFRPRLGAEYGLQSGPMLVFDAKPLKLTIKDDQPRRRVVAALTGDNQLIFMVILSPESNYAGPLLAETPKLVLGINPKIKTAINLDGGSASAFISRDITLKEYSPIGGYFCYTKL</sequence>
<reference evidence="3" key="1">
    <citation type="submission" date="2017-09" db="EMBL/GenBank/DDBJ databases">
        <title>Depth-based differentiation of microbial function through sediment-hosted aquifers and enrichment of novel symbionts in the deep terrestrial subsurface.</title>
        <authorList>
            <person name="Probst A.J."/>
            <person name="Ladd B."/>
            <person name="Jarett J.K."/>
            <person name="Geller-Mcgrath D.E."/>
            <person name="Sieber C.M.K."/>
            <person name="Emerson J.B."/>
            <person name="Anantharaman K."/>
            <person name="Thomas B.C."/>
            <person name="Malmstrom R."/>
            <person name="Stieglmeier M."/>
            <person name="Klingl A."/>
            <person name="Woyke T."/>
            <person name="Ryan C.M."/>
            <person name="Banfield J.F."/>
        </authorList>
    </citation>
    <scope>NUCLEOTIDE SEQUENCE [LARGE SCALE GENOMIC DNA]</scope>
</reference>
<gene>
    <name evidence="2" type="ORF">CO018_01595</name>
</gene>
<evidence type="ECO:0000313" key="3">
    <source>
        <dbReference type="Proteomes" id="UP000229739"/>
    </source>
</evidence>
<proteinExistence type="predicted"/>
<dbReference type="Proteomes" id="UP000229739">
    <property type="component" value="Unassembled WGS sequence"/>
</dbReference>
<comment type="caution">
    <text evidence="2">The sequence shown here is derived from an EMBL/GenBank/DDBJ whole genome shotgun (WGS) entry which is preliminary data.</text>
</comment>
<evidence type="ECO:0000259" key="1">
    <source>
        <dbReference type="Pfam" id="PF09992"/>
    </source>
</evidence>